<dbReference type="Gene3D" id="3.30.9.10">
    <property type="entry name" value="D-Amino Acid Oxidase, subunit A, domain 2"/>
    <property type="match status" value="1"/>
</dbReference>
<dbReference type="SUPFAM" id="SSF51905">
    <property type="entry name" value="FAD/NAD(P)-binding domain"/>
    <property type="match status" value="1"/>
</dbReference>
<accession>A0A4Y9XN52</accession>
<gene>
    <name evidence="1" type="ORF">EVJ58_g10700</name>
</gene>
<sequence length="139" mass="15389">MLLKTGINALAVEQYAKAQQASYGRACMLYARSVELLDLIEVYPRIADIGFMVKGSVTFKEGKEVPARGWSFVRDAIAGNTFFEFSFSIRQKHLEVALTEAIQSMNPTAFRAPAKLIDYTIDSTAAYPVLATIQEGQKT</sequence>
<dbReference type="STRING" id="34475.A0A4Y9XN52"/>
<dbReference type="AlphaFoldDB" id="A0A4Y9XN52"/>
<dbReference type="EMBL" id="SEKV01001257">
    <property type="protein sequence ID" value="TFY51182.1"/>
    <property type="molecule type" value="Genomic_DNA"/>
</dbReference>
<comment type="caution">
    <text evidence="1">The sequence shown here is derived from an EMBL/GenBank/DDBJ whole genome shotgun (WGS) entry which is preliminary data.</text>
</comment>
<dbReference type="Gene3D" id="3.50.50.60">
    <property type="entry name" value="FAD/NAD(P)-binding domain"/>
    <property type="match status" value="1"/>
</dbReference>
<organism evidence="1 2">
    <name type="scientific">Rhodofomes roseus</name>
    <dbReference type="NCBI Taxonomy" id="34475"/>
    <lineage>
        <taxon>Eukaryota</taxon>
        <taxon>Fungi</taxon>
        <taxon>Dikarya</taxon>
        <taxon>Basidiomycota</taxon>
        <taxon>Agaricomycotina</taxon>
        <taxon>Agaricomycetes</taxon>
        <taxon>Polyporales</taxon>
        <taxon>Rhodofomes</taxon>
    </lineage>
</organism>
<evidence type="ECO:0000313" key="1">
    <source>
        <dbReference type="EMBL" id="TFY51182.1"/>
    </source>
</evidence>
<evidence type="ECO:0000313" key="2">
    <source>
        <dbReference type="Proteomes" id="UP000298390"/>
    </source>
</evidence>
<proteinExistence type="predicted"/>
<dbReference type="InterPro" id="IPR036188">
    <property type="entry name" value="FAD/NAD-bd_sf"/>
</dbReference>
<protein>
    <submittedName>
        <fullName evidence="1">Uncharacterized protein</fullName>
    </submittedName>
</protein>
<dbReference type="Proteomes" id="UP000298390">
    <property type="component" value="Unassembled WGS sequence"/>
</dbReference>
<name>A0A4Y9XN52_9APHY</name>
<reference evidence="1 2" key="1">
    <citation type="submission" date="2019-01" db="EMBL/GenBank/DDBJ databases">
        <title>Genome sequencing of the rare red list fungi Fomitopsis rosea.</title>
        <authorList>
            <person name="Buettner E."/>
            <person name="Kellner H."/>
        </authorList>
    </citation>
    <scope>NUCLEOTIDE SEQUENCE [LARGE SCALE GENOMIC DNA]</scope>
    <source>
        <strain evidence="1 2">DSM 105464</strain>
    </source>
</reference>